<organism evidence="2 3">
    <name type="scientific">Phaedon cochleariae</name>
    <name type="common">Mustard beetle</name>
    <dbReference type="NCBI Taxonomy" id="80249"/>
    <lineage>
        <taxon>Eukaryota</taxon>
        <taxon>Metazoa</taxon>
        <taxon>Ecdysozoa</taxon>
        <taxon>Arthropoda</taxon>
        <taxon>Hexapoda</taxon>
        <taxon>Insecta</taxon>
        <taxon>Pterygota</taxon>
        <taxon>Neoptera</taxon>
        <taxon>Endopterygota</taxon>
        <taxon>Coleoptera</taxon>
        <taxon>Polyphaga</taxon>
        <taxon>Cucujiformia</taxon>
        <taxon>Chrysomeloidea</taxon>
        <taxon>Chrysomelidae</taxon>
        <taxon>Chrysomelinae</taxon>
        <taxon>Chrysomelini</taxon>
        <taxon>Phaedon</taxon>
    </lineage>
</organism>
<dbReference type="PANTHER" id="PTHR46289">
    <property type="entry name" value="52 KDA REPRESSOR OF THE INHIBITOR OF THE PROTEIN KINASE-LIKE PROTEIN-RELATED"/>
    <property type="match status" value="1"/>
</dbReference>
<name>A0A9N9SEB6_PHACE</name>
<evidence type="ECO:0000313" key="3">
    <source>
        <dbReference type="Proteomes" id="UP001153737"/>
    </source>
</evidence>
<dbReference type="InterPro" id="IPR012337">
    <property type="entry name" value="RNaseH-like_sf"/>
</dbReference>
<accession>A0A9N9SEB6</accession>
<feature type="domain" description="HAT C-terminal dimerisation" evidence="1">
    <location>
        <begin position="48"/>
        <end position="101"/>
    </location>
</feature>
<reference evidence="2" key="2">
    <citation type="submission" date="2022-10" db="EMBL/GenBank/DDBJ databases">
        <authorList>
            <consortium name="ENA_rothamsted_submissions"/>
            <consortium name="culmorum"/>
            <person name="King R."/>
        </authorList>
    </citation>
    <scope>NUCLEOTIDE SEQUENCE</scope>
</reference>
<dbReference type="EMBL" id="OU896721">
    <property type="protein sequence ID" value="CAG9817043.1"/>
    <property type="molecule type" value="Genomic_DNA"/>
</dbReference>
<dbReference type="GO" id="GO:0046983">
    <property type="term" value="F:protein dimerization activity"/>
    <property type="evidence" value="ECO:0007669"/>
    <property type="project" value="InterPro"/>
</dbReference>
<dbReference type="OrthoDB" id="6621209at2759"/>
<reference evidence="2" key="1">
    <citation type="submission" date="2022-01" db="EMBL/GenBank/DDBJ databases">
        <authorList>
            <person name="King R."/>
        </authorList>
    </citation>
    <scope>NUCLEOTIDE SEQUENCE</scope>
</reference>
<dbReference type="InterPro" id="IPR008906">
    <property type="entry name" value="HATC_C_dom"/>
</dbReference>
<evidence type="ECO:0000259" key="1">
    <source>
        <dbReference type="Pfam" id="PF05699"/>
    </source>
</evidence>
<gene>
    <name evidence="2" type="ORF">PHAECO_LOCUS5049</name>
</gene>
<sequence length="131" mass="14849">MAVVTLHESSRVISKQELRAEIIMWQNRWENEPDLPSTAIEALCFGASLFPAIKILLQIFVALPVSTATAERSFSTIKRLKTHLRSTMGEERLNGLTLPNIYKEVDLNIENVMNRFATSKATRMSLKEWSG</sequence>
<keyword evidence="3" id="KW-1185">Reference proteome</keyword>
<dbReference type="SUPFAM" id="SSF53098">
    <property type="entry name" value="Ribonuclease H-like"/>
    <property type="match status" value="1"/>
</dbReference>
<dbReference type="AlphaFoldDB" id="A0A9N9SEB6"/>
<dbReference type="PANTHER" id="PTHR46289:SF14">
    <property type="entry name" value="DUF4371 DOMAIN-CONTAINING PROTEIN"/>
    <property type="match status" value="1"/>
</dbReference>
<proteinExistence type="predicted"/>
<dbReference type="InterPro" id="IPR052958">
    <property type="entry name" value="IFN-induced_PKR_regulator"/>
</dbReference>
<evidence type="ECO:0000313" key="2">
    <source>
        <dbReference type="EMBL" id="CAG9817043.1"/>
    </source>
</evidence>
<dbReference type="Proteomes" id="UP001153737">
    <property type="component" value="Chromosome 15"/>
</dbReference>
<protein>
    <recommendedName>
        <fullName evidence="1">HAT C-terminal dimerisation domain-containing protein</fullName>
    </recommendedName>
</protein>
<dbReference type="Pfam" id="PF05699">
    <property type="entry name" value="Dimer_Tnp_hAT"/>
    <property type="match status" value="1"/>
</dbReference>